<keyword evidence="12 15" id="KW-0648">Protein biosynthesis</keyword>
<keyword evidence="5 16" id="KW-0820">tRNA-binding</keyword>
<dbReference type="InterPro" id="IPR020825">
    <property type="entry name" value="Phe-tRNA_synthase-like_B3/B4"/>
</dbReference>
<dbReference type="PROSITE" id="PS50886">
    <property type="entry name" value="TRBD"/>
    <property type="match status" value="1"/>
</dbReference>
<dbReference type="EC" id="6.1.1.20" evidence="15"/>
<keyword evidence="6 15" id="KW-0436">Ligase</keyword>
<keyword evidence="13 15" id="KW-0030">Aminoacyl-tRNA synthetase</keyword>
<evidence type="ECO:0000256" key="4">
    <source>
        <dbReference type="ARBA" id="ARBA00022490"/>
    </source>
</evidence>
<dbReference type="InterPro" id="IPR004532">
    <property type="entry name" value="Phe-tRNA-ligase_IIc_bsu_bact"/>
</dbReference>
<dbReference type="Gene3D" id="3.30.70.380">
    <property type="entry name" value="Ferrodoxin-fold anticodon-binding domain"/>
    <property type="match status" value="1"/>
</dbReference>
<name>A0ABV2ZDV9_9ACTN</name>
<evidence type="ECO:0000313" key="21">
    <source>
        <dbReference type="Proteomes" id="UP001550739"/>
    </source>
</evidence>
<dbReference type="InterPro" id="IPR033714">
    <property type="entry name" value="tRNA_bind_bactPheRS"/>
</dbReference>
<protein>
    <recommendedName>
        <fullName evidence="15">Phenylalanine--tRNA ligase beta subunit</fullName>
        <ecNumber evidence="15">6.1.1.20</ecNumber>
    </recommendedName>
    <alternativeName>
        <fullName evidence="15">Phenylalanyl-tRNA synthetase beta subunit</fullName>
        <shortName evidence="15">PheRS</shortName>
    </alternativeName>
</protein>
<evidence type="ECO:0000256" key="15">
    <source>
        <dbReference type="HAMAP-Rule" id="MF_00283"/>
    </source>
</evidence>
<feature type="domain" description="FDX-ACB" evidence="18">
    <location>
        <begin position="745"/>
        <end position="839"/>
    </location>
</feature>
<dbReference type="InterPro" id="IPR045060">
    <property type="entry name" value="Phe-tRNA-ligase_IIc_bsu"/>
</dbReference>
<sequence>MRVPLSWLREYVDLPATETGRDVQAKLVSAGLEVETVEQLGADLKGPLVVGQVLTIEELEGFKKPIRFCTVNVGTANGTGEPQEIVCGARNFAVGDKVVVVLPGAVLPGNFAIAARKTYGRTSHGMICSGDELGMGDDGSHGIVVLPPETEVGKDAIELLELVDEVLDIAVTANRGDCLSIRGVARETAIAYGLPLRDPALLDVPAPNAFGYPVQVSEPMGCDRFTARTVTGLSPEARSPIWLQRRLQKVGMRPISLAVDITNYVMMELGQPLHAYDRSLVQGAIGVRRAGEGEQIVTLDGMTRTLHAEDLVITDDRGPIGLAGVMGGANTEIADHDAPENGGNVTTDVVIEAAHFNAVSIARTARRHKLSSEASRRFERGVDPAAAAAAAQRTVDLLVLLAGGTADAGVTEIIAPSAPHTISVPADHPDKVAGVVYGRETVVRRLQEIGCDVYGQDELIVTVPSWRPDLVEANDLAEEVIRLEGYENLPSTLPKLPSGRGLTHRQRLHRRVGRALAGAGYVEAPNYPFIGEQVFDQLGLDADDPARRVVKLTNPLSDQEPALRTLLLPGLLGALRRNDGRGSHDLALFETGLVFLPREEQRVAGHLPVDRRPTDEELASLDAVLPEQPRHVAAVLAGAREQAGWWGKGRPSDWADAIESARAVAREAGAELVVRSGQYGPWHPGRCAELVVVVDGAERVVGHAGELHPRVLKALGLPARTCAMELNLDVLEQVGDDTPQAPSISTFPVATQDVALVVDRFVPHAEVEAALREGAGELLEGIRLFDVYENADQLGEGRKSLAYALRFRAGDRTLTVDEASAARDAAVALAGERTGAVLRG</sequence>
<proteinExistence type="inferred from homology"/>
<evidence type="ECO:0000256" key="5">
    <source>
        <dbReference type="ARBA" id="ARBA00022555"/>
    </source>
</evidence>
<feature type="domain" description="TRNA-binding" evidence="17">
    <location>
        <begin position="42"/>
        <end position="157"/>
    </location>
</feature>
<keyword evidence="7 15" id="KW-0479">Metal-binding</keyword>
<dbReference type="CDD" id="cd02796">
    <property type="entry name" value="tRNA_bind_bactPheRS"/>
    <property type="match status" value="1"/>
</dbReference>
<feature type="domain" description="B5" evidence="19">
    <location>
        <begin position="417"/>
        <end position="491"/>
    </location>
</feature>
<dbReference type="NCBIfam" id="TIGR00472">
    <property type="entry name" value="pheT_bact"/>
    <property type="match status" value="1"/>
</dbReference>
<comment type="subcellular location">
    <subcellularLocation>
        <location evidence="1 15">Cytoplasm</location>
    </subcellularLocation>
</comment>
<keyword evidence="21" id="KW-1185">Reference proteome</keyword>
<dbReference type="CDD" id="cd00769">
    <property type="entry name" value="PheRS_beta_core"/>
    <property type="match status" value="1"/>
</dbReference>
<keyword evidence="9 15" id="KW-0067">ATP-binding</keyword>
<dbReference type="EMBL" id="JBEZVE010000004">
    <property type="protein sequence ID" value="MEU3780729.1"/>
    <property type="molecule type" value="Genomic_DNA"/>
</dbReference>
<feature type="binding site" evidence="15">
    <location>
        <position position="475"/>
    </location>
    <ligand>
        <name>Mg(2+)</name>
        <dbReference type="ChEBI" id="CHEBI:18420"/>
        <note>shared with alpha subunit</note>
    </ligand>
</feature>
<dbReference type="Pfam" id="PF03483">
    <property type="entry name" value="B3_4"/>
    <property type="match status" value="1"/>
</dbReference>
<reference evidence="20 21" key="1">
    <citation type="submission" date="2024-06" db="EMBL/GenBank/DDBJ databases">
        <title>The Natural Products Discovery Center: Release of the First 8490 Sequenced Strains for Exploring Actinobacteria Biosynthetic Diversity.</title>
        <authorList>
            <person name="Kalkreuter E."/>
            <person name="Kautsar S.A."/>
            <person name="Yang D."/>
            <person name="Bader C.D."/>
            <person name="Teijaro C.N."/>
            <person name="Fluegel L."/>
            <person name="Davis C.M."/>
            <person name="Simpson J.R."/>
            <person name="Lauterbach L."/>
            <person name="Steele A.D."/>
            <person name="Gui C."/>
            <person name="Meng S."/>
            <person name="Li G."/>
            <person name="Viehrig K."/>
            <person name="Ye F."/>
            <person name="Su P."/>
            <person name="Kiefer A.F."/>
            <person name="Nichols A."/>
            <person name="Cepeda A.J."/>
            <person name="Yan W."/>
            <person name="Fan B."/>
            <person name="Jiang Y."/>
            <person name="Adhikari A."/>
            <person name="Zheng C.-J."/>
            <person name="Schuster L."/>
            <person name="Cowan T.M."/>
            <person name="Smanski M.J."/>
            <person name="Chevrette M.G."/>
            <person name="De Carvalho L.P.S."/>
            <person name="Shen B."/>
        </authorList>
    </citation>
    <scope>NUCLEOTIDE SEQUENCE [LARGE SCALE GENOMIC DNA]</scope>
    <source>
        <strain evidence="20 21">NPDC033843</strain>
    </source>
</reference>
<evidence type="ECO:0000313" key="20">
    <source>
        <dbReference type="EMBL" id="MEU3780729.1"/>
    </source>
</evidence>
<evidence type="ECO:0000256" key="2">
    <source>
        <dbReference type="ARBA" id="ARBA00008653"/>
    </source>
</evidence>
<evidence type="ECO:0000259" key="19">
    <source>
        <dbReference type="PROSITE" id="PS51483"/>
    </source>
</evidence>
<dbReference type="InterPro" id="IPR036690">
    <property type="entry name" value="Fdx_antiC-bd_sf"/>
</dbReference>
<feature type="binding site" evidence="15">
    <location>
        <position position="469"/>
    </location>
    <ligand>
        <name>Mg(2+)</name>
        <dbReference type="ChEBI" id="CHEBI:18420"/>
        <note>shared with alpha subunit</note>
    </ligand>
</feature>
<dbReference type="Pfam" id="PF01588">
    <property type="entry name" value="tRNA_bind"/>
    <property type="match status" value="1"/>
</dbReference>
<feature type="binding site" evidence="15">
    <location>
        <position position="478"/>
    </location>
    <ligand>
        <name>Mg(2+)</name>
        <dbReference type="ChEBI" id="CHEBI:18420"/>
        <note>shared with alpha subunit</note>
    </ligand>
</feature>
<dbReference type="Pfam" id="PF03147">
    <property type="entry name" value="FDX-ACB"/>
    <property type="match status" value="1"/>
</dbReference>
<comment type="catalytic activity">
    <reaction evidence="14 15">
        <text>tRNA(Phe) + L-phenylalanine + ATP = L-phenylalanyl-tRNA(Phe) + AMP + diphosphate + H(+)</text>
        <dbReference type="Rhea" id="RHEA:19413"/>
        <dbReference type="Rhea" id="RHEA-COMP:9668"/>
        <dbReference type="Rhea" id="RHEA-COMP:9699"/>
        <dbReference type="ChEBI" id="CHEBI:15378"/>
        <dbReference type="ChEBI" id="CHEBI:30616"/>
        <dbReference type="ChEBI" id="CHEBI:33019"/>
        <dbReference type="ChEBI" id="CHEBI:58095"/>
        <dbReference type="ChEBI" id="CHEBI:78442"/>
        <dbReference type="ChEBI" id="CHEBI:78531"/>
        <dbReference type="ChEBI" id="CHEBI:456215"/>
        <dbReference type="EC" id="6.1.1.20"/>
    </reaction>
</comment>
<dbReference type="SUPFAM" id="SSF56037">
    <property type="entry name" value="PheT/TilS domain"/>
    <property type="match status" value="1"/>
</dbReference>
<evidence type="ECO:0000256" key="16">
    <source>
        <dbReference type="PROSITE-ProRule" id="PRU00209"/>
    </source>
</evidence>
<comment type="caution">
    <text evidence="20">The sequence shown here is derived from an EMBL/GenBank/DDBJ whole genome shotgun (WGS) entry which is preliminary data.</text>
</comment>
<dbReference type="PROSITE" id="PS51483">
    <property type="entry name" value="B5"/>
    <property type="match status" value="1"/>
</dbReference>
<dbReference type="SUPFAM" id="SSF46955">
    <property type="entry name" value="Putative DNA-binding domain"/>
    <property type="match status" value="1"/>
</dbReference>
<dbReference type="SUPFAM" id="SSF55681">
    <property type="entry name" value="Class II aaRS and biotin synthetases"/>
    <property type="match status" value="1"/>
</dbReference>
<dbReference type="InterPro" id="IPR012340">
    <property type="entry name" value="NA-bd_OB-fold"/>
</dbReference>
<dbReference type="SUPFAM" id="SSF54991">
    <property type="entry name" value="Anticodon-binding domain of PheRS"/>
    <property type="match status" value="1"/>
</dbReference>
<dbReference type="GO" id="GO:0004826">
    <property type="term" value="F:phenylalanine-tRNA ligase activity"/>
    <property type="evidence" value="ECO:0007669"/>
    <property type="project" value="UniProtKB-EC"/>
</dbReference>
<dbReference type="HAMAP" id="MF_00283">
    <property type="entry name" value="Phe_tRNA_synth_beta1"/>
    <property type="match status" value="1"/>
</dbReference>
<dbReference type="InterPro" id="IPR002547">
    <property type="entry name" value="tRNA-bd_dom"/>
</dbReference>
<dbReference type="PROSITE" id="PS51447">
    <property type="entry name" value="FDX_ACB"/>
    <property type="match status" value="1"/>
</dbReference>
<dbReference type="Gene3D" id="3.30.930.10">
    <property type="entry name" value="Bira Bifunctional Protein, Domain 2"/>
    <property type="match status" value="1"/>
</dbReference>
<dbReference type="SUPFAM" id="SSF50249">
    <property type="entry name" value="Nucleic acid-binding proteins"/>
    <property type="match status" value="1"/>
</dbReference>
<dbReference type="Pfam" id="PF17759">
    <property type="entry name" value="tRNA_synthFbeta"/>
    <property type="match status" value="1"/>
</dbReference>
<dbReference type="Gene3D" id="3.50.40.10">
    <property type="entry name" value="Phenylalanyl-trna Synthetase, Chain B, domain 3"/>
    <property type="match status" value="1"/>
</dbReference>
<dbReference type="InterPro" id="IPR041616">
    <property type="entry name" value="PheRS_beta_core"/>
</dbReference>
<dbReference type="PANTHER" id="PTHR10947:SF0">
    <property type="entry name" value="PHENYLALANINE--TRNA LIGASE BETA SUBUNIT"/>
    <property type="match status" value="1"/>
</dbReference>
<dbReference type="SMART" id="SM00873">
    <property type="entry name" value="B3_4"/>
    <property type="match status" value="1"/>
</dbReference>
<keyword evidence="11 16" id="KW-0694">RNA-binding</keyword>
<dbReference type="Gene3D" id="2.40.50.140">
    <property type="entry name" value="Nucleic acid-binding proteins"/>
    <property type="match status" value="1"/>
</dbReference>
<gene>
    <name evidence="15 20" type="primary">pheT</name>
    <name evidence="20" type="ORF">AB0E89_09090</name>
</gene>
<evidence type="ECO:0000256" key="1">
    <source>
        <dbReference type="ARBA" id="ARBA00004496"/>
    </source>
</evidence>
<dbReference type="InterPro" id="IPR005121">
    <property type="entry name" value="Fdx_antiC-bd"/>
</dbReference>
<evidence type="ECO:0000259" key="17">
    <source>
        <dbReference type="PROSITE" id="PS50886"/>
    </source>
</evidence>
<dbReference type="Pfam" id="PF03484">
    <property type="entry name" value="B5"/>
    <property type="match status" value="1"/>
</dbReference>
<keyword evidence="10 15" id="KW-0460">Magnesium</keyword>
<dbReference type="PANTHER" id="PTHR10947">
    <property type="entry name" value="PHENYLALANYL-TRNA SYNTHETASE BETA CHAIN AND LEUCINE-RICH REPEAT-CONTAINING PROTEIN 47"/>
    <property type="match status" value="1"/>
</dbReference>
<evidence type="ECO:0000256" key="10">
    <source>
        <dbReference type="ARBA" id="ARBA00022842"/>
    </source>
</evidence>
<dbReference type="Proteomes" id="UP001550739">
    <property type="component" value="Unassembled WGS sequence"/>
</dbReference>
<evidence type="ECO:0000256" key="9">
    <source>
        <dbReference type="ARBA" id="ARBA00022840"/>
    </source>
</evidence>
<comment type="subunit">
    <text evidence="3 15">Tetramer of two alpha and two beta subunits.</text>
</comment>
<evidence type="ECO:0000256" key="11">
    <source>
        <dbReference type="ARBA" id="ARBA00022884"/>
    </source>
</evidence>
<comment type="similarity">
    <text evidence="2 15">Belongs to the phenylalanyl-tRNA synthetase beta subunit family. Type 1 subfamily.</text>
</comment>
<dbReference type="RefSeq" id="WP_361701684.1">
    <property type="nucleotide sequence ID" value="NZ_JBEZVE010000004.1"/>
</dbReference>
<dbReference type="SMART" id="SM00874">
    <property type="entry name" value="B5"/>
    <property type="match status" value="1"/>
</dbReference>
<comment type="cofactor">
    <cofactor evidence="15">
        <name>Mg(2+)</name>
        <dbReference type="ChEBI" id="CHEBI:18420"/>
    </cofactor>
    <text evidence="15">Binds 2 magnesium ions per tetramer.</text>
</comment>
<dbReference type="InterPro" id="IPR045864">
    <property type="entry name" value="aa-tRNA-synth_II/BPL/LPL"/>
</dbReference>
<dbReference type="SMART" id="SM00896">
    <property type="entry name" value="FDX-ACB"/>
    <property type="match status" value="1"/>
</dbReference>
<keyword evidence="8 15" id="KW-0547">Nucleotide-binding</keyword>
<evidence type="ECO:0000259" key="18">
    <source>
        <dbReference type="PROSITE" id="PS51447"/>
    </source>
</evidence>
<evidence type="ECO:0000256" key="8">
    <source>
        <dbReference type="ARBA" id="ARBA00022741"/>
    </source>
</evidence>
<dbReference type="InterPro" id="IPR009061">
    <property type="entry name" value="DNA-bd_dom_put_sf"/>
</dbReference>
<keyword evidence="4 15" id="KW-0963">Cytoplasm</keyword>
<evidence type="ECO:0000256" key="7">
    <source>
        <dbReference type="ARBA" id="ARBA00022723"/>
    </source>
</evidence>
<dbReference type="Gene3D" id="3.30.56.10">
    <property type="match status" value="2"/>
</dbReference>
<dbReference type="InterPro" id="IPR005146">
    <property type="entry name" value="B3/B4_tRNA-bd"/>
</dbReference>
<evidence type="ECO:0000256" key="14">
    <source>
        <dbReference type="ARBA" id="ARBA00049255"/>
    </source>
</evidence>
<feature type="binding site" evidence="15">
    <location>
        <position position="479"/>
    </location>
    <ligand>
        <name>Mg(2+)</name>
        <dbReference type="ChEBI" id="CHEBI:18420"/>
        <note>shared with alpha subunit</note>
    </ligand>
</feature>
<evidence type="ECO:0000256" key="3">
    <source>
        <dbReference type="ARBA" id="ARBA00011209"/>
    </source>
</evidence>
<evidence type="ECO:0000256" key="6">
    <source>
        <dbReference type="ARBA" id="ARBA00022598"/>
    </source>
</evidence>
<organism evidence="20 21">
    <name type="scientific">Streptomyces sp. 900129855</name>
    <dbReference type="NCBI Taxonomy" id="3155129"/>
    <lineage>
        <taxon>Bacteria</taxon>
        <taxon>Bacillati</taxon>
        <taxon>Actinomycetota</taxon>
        <taxon>Actinomycetes</taxon>
        <taxon>Kitasatosporales</taxon>
        <taxon>Streptomycetaceae</taxon>
        <taxon>Streptomyces</taxon>
    </lineage>
</organism>
<evidence type="ECO:0000256" key="13">
    <source>
        <dbReference type="ARBA" id="ARBA00023146"/>
    </source>
</evidence>
<accession>A0ABV2ZDV9</accession>
<evidence type="ECO:0000256" key="12">
    <source>
        <dbReference type="ARBA" id="ARBA00022917"/>
    </source>
</evidence>
<dbReference type="InterPro" id="IPR005147">
    <property type="entry name" value="tRNA_synthase_B5-dom"/>
</dbReference>